<dbReference type="Pfam" id="PF01556">
    <property type="entry name" value="DnaJ_C"/>
    <property type="match status" value="1"/>
</dbReference>
<dbReference type="SUPFAM" id="SSF49493">
    <property type="entry name" value="HSP40/DnaJ peptide-binding domain"/>
    <property type="match status" value="2"/>
</dbReference>
<evidence type="ECO:0000256" key="7">
    <source>
        <dbReference type="ARBA" id="ARBA00023016"/>
    </source>
</evidence>
<dbReference type="GO" id="GO:0042026">
    <property type="term" value="P:protein refolding"/>
    <property type="evidence" value="ECO:0007669"/>
    <property type="project" value="TreeGrafter"/>
</dbReference>
<dbReference type="CDD" id="cd10747">
    <property type="entry name" value="DnaJ_C"/>
    <property type="match status" value="1"/>
</dbReference>
<dbReference type="SUPFAM" id="SSF46565">
    <property type="entry name" value="Chaperone J-domain"/>
    <property type="match status" value="1"/>
</dbReference>
<proteinExistence type="inferred from homology"/>
<keyword evidence="5" id="KW-0863">Zinc-finger</keyword>
<evidence type="ECO:0000259" key="9">
    <source>
        <dbReference type="PROSITE" id="PS50076"/>
    </source>
</evidence>
<dbReference type="PANTHER" id="PTHR43096">
    <property type="entry name" value="DNAJ HOMOLOG 1, MITOCHONDRIAL-RELATED"/>
    <property type="match status" value="1"/>
</dbReference>
<evidence type="ECO:0000313" key="13">
    <source>
        <dbReference type="EMBL" id="CAB5138516.1"/>
    </source>
</evidence>
<dbReference type="FunFam" id="2.10.230.10:FF:000002">
    <property type="entry name" value="Molecular chaperone DnaJ"/>
    <property type="match status" value="1"/>
</dbReference>
<dbReference type="PROSITE" id="PS00636">
    <property type="entry name" value="DNAJ_1"/>
    <property type="match status" value="1"/>
</dbReference>
<dbReference type="GO" id="GO:0031072">
    <property type="term" value="F:heat shock protein binding"/>
    <property type="evidence" value="ECO:0007669"/>
    <property type="project" value="InterPro"/>
</dbReference>
<feature type="domain" description="J" evidence="9">
    <location>
        <begin position="4"/>
        <end position="69"/>
    </location>
</feature>
<dbReference type="AlphaFoldDB" id="A0A6J6V379"/>
<name>A0A6J6V379_9ZZZZ</name>
<dbReference type="InterPro" id="IPR001305">
    <property type="entry name" value="HSP_DnaJ_Cys-rich_dom"/>
</dbReference>
<dbReference type="GO" id="GO:0009408">
    <property type="term" value="P:response to heat"/>
    <property type="evidence" value="ECO:0007669"/>
    <property type="project" value="InterPro"/>
</dbReference>
<protein>
    <submittedName>
        <fullName evidence="12">Unannotated protein</fullName>
    </submittedName>
</protein>
<dbReference type="InterPro" id="IPR001623">
    <property type="entry name" value="DnaJ_domain"/>
</dbReference>
<sequence length="373" mass="39309">MMADYYELLGVHRNASADEIKKAYRVKARQLHPDANPGDSAAEEQFKQVAQAYEVLSDADSRARYDRFGEAGVSGSGGGGGDFFGGGGGLGDIFENFFGGSPFGSQRGPTGPPRGEDLETTADLTFEEAVFGANISVDVRTALACEDCSGSGAGSGTQAVTCSQCNGVGQVQRVRQSLLGQMVTMSACPRCSGFGKVIVTPCVPCSGKGRVITEKNYAVDVPAGVDSGSTMRLTGRGAVGERGGGAGDLFVRLRVKPHARYVRDGFDLITEVEISIAQATLGVSLELATLDGDETLLIPAGTQPGREFMLRRRGVPRLQASGRGDLRVIIKVVVPNKLTDDEAQVLRLFAQQRGEEVAPADKSLFSKIKSAFS</sequence>
<dbReference type="PROSITE" id="PS51188">
    <property type="entry name" value="ZF_CR"/>
    <property type="match status" value="1"/>
</dbReference>
<reference evidence="12" key="1">
    <citation type="submission" date="2020-05" db="EMBL/GenBank/DDBJ databases">
        <authorList>
            <person name="Chiriac C."/>
            <person name="Salcher M."/>
            <person name="Ghai R."/>
            <person name="Kavagutti S V."/>
        </authorList>
    </citation>
    <scope>NUCLEOTIDE SEQUENCE</scope>
</reference>
<dbReference type="InterPro" id="IPR036869">
    <property type="entry name" value="J_dom_sf"/>
</dbReference>
<evidence type="ECO:0000313" key="12">
    <source>
        <dbReference type="EMBL" id="CAB4766620.1"/>
    </source>
</evidence>
<dbReference type="CDD" id="cd06257">
    <property type="entry name" value="DnaJ"/>
    <property type="match status" value="1"/>
</dbReference>
<dbReference type="PROSITE" id="PS50076">
    <property type="entry name" value="DNAJ_2"/>
    <property type="match status" value="1"/>
</dbReference>
<dbReference type="Pfam" id="PF00684">
    <property type="entry name" value="DnaJ_CXXCXGXG"/>
    <property type="match status" value="1"/>
</dbReference>
<dbReference type="Pfam" id="PF00226">
    <property type="entry name" value="DnaJ"/>
    <property type="match status" value="1"/>
</dbReference>
<dbReference type="HAMAP" id="MF_01152">
    <property type="entry name" value="DnaJ"/>
    <property type="match status" value="1"/>
</dbReference>
<keyword evidence="6" id="KW-0862">Zinc</keyword>
<dbReference type="Gene3D" id="2.10.230.10">
    <property type="entry name" value="Heat shock protein DnaJ, cysteine-rich domain"/>
    <property type="match status" value="1"/>
</dbReference>
<dbReference type="InterPro" id="IPR008971">
    <property type="entry name" value="HSP40/DnaJ_pept-bd"/>
</dbReference>
<evidence type="ECO:0000313" key="11">
    <source>
        <dbReference type="EMBL" id="CAB4549904.1"/>
    </source>
</evidence>
<organism evidence="12">
    <name type="scientific">freshwater metagenome</name>
    <dbReference type="NCBI Taxonomy" id="449393"/>
    <lineage>
        <taxon>unclassified sequences</taxon>
        <taxon>metagenomes</taxon>
        <taxon>ecological metagenomes</taxon>
    </lineage>
</organism>
<dbReference type="InterPro" id="IPR002939">
    <property type="entry name" value="DnaJ_C"/>
</dbReference>
<evidence type="ECO:0000256" key="5">
    <source>
        <dbReference type="ARBA" id="ARBA00022771"/>
    </source>
</evidence>
<dbReference type="EMBL" id="CAEZSL010000148">
    <property type="protein sequence ID" value="CAB4549904.1"/>
    <property type="molecule type" value="Genomic_DNA"/>
</dbReference>
<evidence type="ECO:0000256" key="8">
    <source>
        <dbReference type="ARBA" id="ARBA00023186"/>
    </source>
</evidence>
<dbReference type="Gene3D" id="1.10.287.110">
    <property type="entry name" value="DnaJ domain"/>
    <property type="match status" value="1"/>
</dbReference>
<dbReference type="GO" id="GO:0051082">
    <property type="term" value="F:unfolded protein binding"/>
    <property type="evidence" value="ECO:0007669"/>
    <property type="project" value="InterPro"/>
</dbReference>
<keyword evidence="8" id="KW-0143">Chaperone</keyword>
<evidence type="ECO:0000256" key="3">
    <source>
        <dbReference type="ARBA" id="ARBA00022723"/>
    </source>
</evidence>
<dbReference type="InterPro" id="IPR036410">
    <property type="entry name" value="HSP_DnaJ_Cys-rich_dom_sf"/>
</dbReference>
<dbReference type="EMBL" id="CAEZZV010000001">
    <property type="protein sequence ID" value="CAB4766620.1"/>
    <property type="molecule type" value="Genomic_DNA"/>
</dbReference>
<evidence type="ECO:0000256" key="4">
    <source>
        <dbReference type="ARBA" id="ARBA00022737"/>
    </source>
</evidence>
<dbReference type="SUPFAM" id="SSF57938">
    <property type="entry name" value="DnaJ/Hsp40 cysteine-rich domain"/>
    <property type="match status" value="1"/>
</dbReference>
<dbReference type="GO" id="GO:0008270">
    <property type="term" value="F:zinc ion binding"/>
    <property type="evidence" value="ECO:0007669"/>
    <property type="project" value="UniProtKB-KW"/>
</dbReference>
<gene>
    <name evidence="11" type="ORF">UFOPK1421_01211</name>
    <name evidence="12" type="ORF">UFOPK2921_00002</name>
    <name evidence="13" type="ORF">UFOPK4422_01768</name>
</gene>
<keyword evidence="2" id="KW-0235">DNA replication</keyword>
<dbReference type="GO" id="GO:0005524">
    <property type="term" value="F:ATP binding"/>
    <property type="evidence" value="ECO:0007669"/>
    <property type="project" value="InterPro"/>
</dbReference>
<keyword evidence="7" id="KW-0346">Stress response</keyword>
<dbReference type="EMBL" id="CAFBRX010000277">
    <property type="protein sequence ID" value="CAB5138516.1"/>
    <property type="molecule type" value="Genomic_DNA"/>
</dbReference>
<keyword evidence="3" id="KW-0479">Metal-binding</keyword>
<dbReference type="SMART" id="SM00271">
    <property type="entry name" value="DnaJ"/>
    <property type="match status" value="1"/>
</dbReference>
<keyword evidence="4" id="KW-0677">Repeat</keyword>
<evidence type="ECO:0000256" key="2">
    <source>
        <dbReference type="ARBA" id="ARBA00022705"/>
    </source>
</evidence>
<evidence type="ECO:0000256" key="6">
    <source>
        <dbReference type="ARBA" id="ARBA00022833"/>
    </source>
</evidence>
<dbReference type="PRINTS" id="PR00625">
    <property type="entry name" value="JDOMAIN"/>
</dbReference>
<feature type="domain" description="CR-type" evidence="10">
    <location>
        <begin position="132"/>
        <end position="214"/>
    </location>
</feature>
<evidence type="ECO:0000259" key="10">
    <source>
        <dbReference type="PROSITE" id="PS51188"/>
    </source>
</evidence>
<accession>A0A6J6V379</accession>
<dbReference type="NCBIfam" id="NF008035">
    <property type="entry name" value="PRK10767.1"/>
    <property type="match status" value="1"/>
</dbReference>
<dbReference type="Gene3D" id="2.60.260.20">
    <property type="entry name" value="Urease metallochaperone UreE, N-terminal domain"/>
    <property type="match status" value="2"/>
</dbReference>
<dbReference type="GO" id="GO:0006260">
    <property type="term" value="P:DNA replication"/>
    <property type="evidence" value="ECO:0007669"/>
    <property type="project" value="UniProtKB-KW"/>
</dbReference>
<dbReference type="InterPro" id="IPR012724">
    <property type="entry name" value="DnaJ"/>
</dbReference>
<keyword evidence="1" id="KW-0963">Cytoplasm</keyword>
<evidence type="ECO:0000256" key="1">
    <source>
        <dbReference type="ARBA" id="ARBA00022490"/>
    </source>
</evidence>
<dbReference type="GO" id="GO:0005737">
    <property type="term" value="C:cytoplasm"/>
    <property type="evidence" value="ECO:0007669"/>
    <property type="project" value="TreeGrafter"/>
</dbReference>
<dbReference type="PANTHER" id="PTHR43096:SF48">
    <property type="entry name" value="CHAPERONE PROTEIN DNAJ"/>
    <property type="match status" value="1"/>
</dbReference>
<dbReference type="FunFam" id="2.60.260.20:FF:000005">
    <property type="entry name" value="Chaperone protein dnaJ 1, mitochondrial"/>
    <property type="match status" value="1"/>
</dbReference>
<dbReference type="NCBIfam" id="TIGR02349">
    <property type="entry name" value="DnaJ_bact"/>
    <property type="match status" value="1"/>
</dbReference>
<dbReference type="InterPro" id="IPR018253">
    <property type="entry name" value="DnaJ_domain_CS"/>
</dbReference>